<accession>A0A381EE93</accession>
<protein>
    <submittedName>
        <fullName evidence="1">Uncharacterized protein</fullName>
    </submittedName>
</protein>
<dbReference type="EMBL" id="UFUW01000001">
    <property type="protein sequence ID" value="SUX25296.1"/>
    <property type="molecule type" value="Genomic_DNA"/>
</dbReference>
<dbReference type="RefSeq" id="WP_281270388.1">
    <property type="nucleotide sequence ID" value="NZ_JBHLZC010000001.1"/>
</dbReference>
<dbReference type="Proteomes" id="UP000254572">
    <property type="component" value="Unassembled WGS sequence"/>
</dbReference>
<gene>
    <name evidence="1" type="ORF">NCTC13294_02349</name>
</gene>
<organism evidence="1 2">
    <name type="scientific">Cardiobacterium valvarum</name>
    <dbReference type="NCBI Taxonomy" id="194702"/>
    <lineage>
        <taxon>Bacteria</taxon>
        <taxon>Pseudomonadati</taxon>
        <taxon>Pseudomonadota</taxon>
        <taxon>Gammaproteobacteria</taxon>
        <taxon>Cardiobacteriales</taxon>
        <taxon>Cardiobacteriaceae</taxon>
        <taxon>Cardiobacterium</taxon>
    </lineage>
</organism>
<name>A0A381EE93_9GAMM</name>
<proteinExistence type="predicted"/>
<reference evidence="1 2" key="1">
    <citation type="submission" date="2018-06" db="EMBL/GenBank/DDBJ databases">
        <authorList>
            <consortium name="Pathogen Informatics"/>
            <person name="Doyle S."/>
        </authorList>
    </citation>
    <scope>NUCLEOTIDE SEQUENCE [LARGE SCALE GENOMIC DNA]</scope>
    <source>
        <strain evidence="1 2">NCTC13294</strain>
    </source>
</reference>
<sequence>MWHPLKIICLTLWRVKEGYFEFTRLSGVNTGAAKRCKYWNRQAM</sequence>
<dbReference type="AlphaFoldDB" id="A0A381EE93"/>
<evidence type="ECO:0000313" key="1">
    <source>
        <dbReference type="EMBL" id="SUX25296.1"/>
    </source>
</evidence>
<evidence type="ECO:0000313" key="2">
    <source>
        <dbReference type="Proteomes" id="UP000254572"/>
    </source>
</evidence>
<keyword evidence="2" id="KW-1185">Reference proteome</keyword>